<dbReference type="AlphaFoldDB" id="A0A813FIH0"/>
<keyword evidence="1" id="KW-0812">Transmembrane</keyword>
<evidence type="ECO:0000313" key="3">
    <source>
        <dbReference type="Proteomes" id="UP000654075"/>
    </source>
</evidence>
<feature type="transmembrane region" description="Helical" evidence="1">
    <location>
        <begin position="139"/>
        <end position="156"/>
    </location>
</feature>
<comment type="caution">
    <text evidence="2">The sequence shown here is derived from an EMBL/GenBank/DDBJ whole genome shotgun (WGS) entry which is preliminary data.</text>
</comment>
<name>A0A813FIH0_POLGL</name>
<dbReference type="Proteomes" id="UP000654075">
    <property type="component" value="Unassembled WGS sequence"/>
</dbReference>
<protein>
    <submittedName>
        <fullName evidence="2">Uncharacterized protein</fullName>
    </submittedName>
</protein>
<evidence type="ECO:0000256" key="1">
    <source>
        <dbReference type="SAM" id="Phobius"/>
    </source>
</evidence>
<feature type="non-terminal residue" evidence="2">
    <location>
        <position position="1"/>
    </location>
</feature>
<gene>
    <name evidence="2" type="ORF">PGLA1383_LOCUS30361</name>
</gene>
<feature type="transmembrane region" description="Helical" evidence="1">
    <location>
        <begin position="101"/>
        <end position="133"/>
    </location>
</feature>
<feature type="non-terminal residue" evidence="2">
    <location>
        <position position="160"/>
    </location>
</feature>
<keyword evidence="1" id="KW-1133">Transmembrane helix</keyword>
<reference evidence="2" key="1">
    <citation type="submission" date="2021-02" db="EMBL/GenBank/DDBJ databases">
        <authorList>
            <person name="Dougan E. K."/>
            <person name="Rhodes N."/>
            <person name="Thang M."/>
            <person name="Chan C."/>
        </authorList>
    </citation>
    <scope>NUCLEOTIDE SEQUENCE</scope>
</reference>
<keyword evidence="3" id="KW-1185">Reference proteome</keyword>
<dbReference type="EMBL" id="CAJNNV010025130">
    <property type="protein sequence ID" value="CAE8612567.1"/>
    <property type="molecule type" value="Genomic_DNA"/>
</dbReference>
<sequence length="160" mass="17134">VAASSTKSGASRVQPKRLQFVPRKLVLGIRGVGMRDDIVEGVREAVLGMYCLPVWAGILQTRSPCPLTTAGREGLLMLARSRWSSTCVFERSNLRRRNEGWGVVVVVVVIAVVVIAVFVVVAVFVFVVVFVIFDVVVDVVVVVAVVVVAVVVDVVAECGG</sequence>
<keyword evidence="1" id="KW-0472">Membrane</keyword>
<organism evidence="2 3">
    <name type="scientific">Polarella glacialis</name>
    <name type="common">Dinoflagellate</name>
    <dbReference type="NCBI Taxonomy" id="89957"/>
    <lineage>
        <taxon>Eukaryota</taxon>
        <taxon>Sar</taxon>
        <taxon>Alveolata</taxon>
        <taxon>Dinophyceae</taxon>
        <taxon>Suessiales</taxon>
        <taxon>Suessiaceae</taxon>
        <taxon>Polarella</taxon>
    </lineage>
</organism>
<accession>A0A813FIH0</accession>
<evidence type="ECO:0000313" key="2">
    <source>
        <dbReference type="EMBL" id="CAE8612567.1"/>
    </source>
</evidence>
<proteinExistence type="predicted"/>